<evidence type="ECO:0000313" key="3">
    <source>
        <dbReference type="EMBL" id="GGI77228.1"/>
    </source>
</evidence>
<keyword evidence="2" id="KW-0732">Signal</keyword>
<dbReference type="Proteomes" id="UP000630149">
    <property type="component" value="Unassembled WGS sequence"/>
</dbReference>
<evidence type="ECO:0000313" key="4">
    <source>
        <dbReference type="Proteomes" id="UP000630149"/>
    </source>
</evidence>
<accession>A0A917JM83</accession>
<sequence length="68" mass="6691">MKLLPKLVGRTVIGASALAASATAIAQGNPAANVGWSTGAIVATVVVIAVIAALIVTTVNTNDDNYNG</sequence>
<dbReference type="AlphaFoldDB" id="A0A917JM83"/>
<dbReference type="EMBL" id="BMOB01000001">
    <property type="protein sequence ID" value="GGI77228.1"/>
    <property type="molecule type" value="Genomic_DNA"/>
</dbReference>
<evidence type="ECO:0000256" key="1">
    <source>
        <dbReference type="SAM" id="Phobius"/>
    </source>
</evidence>
<keyword evidence="4" id="KW-1185">Reference proteome</keyword>
<keyword evidence="1" id="KW-0472">Membrane</keyword>
<organism evidence="3 4">
    <name type="scientific">Legionella impletisoli</name>
    <dbReference type="NCBI Taxonomy" id="343510"/>
    <lineage>
        <taxon>Bacteria</taxon>
        <taxon>Pseudomonadati</taxon>
        <taxon>Pseudomonadota</taxon>
        <taxon>Gammaproteobacteria</taxon>
        <taxon>Legionellales</taxon>
        <taxon>Legionellaceae</taxon>
        <taxon>Legionella</taxon>
    </lineage>
</organism>
<reference evidence="3" key="2">
    <citation type="submission" date="2020-09" db="EMBL/GenBank/DDBJ databases">
        <authorList>
            <person name="Sun Q."/>
            <person name="Ohkuma M."/>
        </authorList>
    </citation>
    <scope>NUCLEOTIDE SEQUENCE</scope>
    <source>
        <strain evidence="3">JCM 13919</strain>
    </source>
</reference>
<protein>
    <submittedName>
        <fullName evidence="3">Uncharacterized protein</fullName>
    </submittedName>
</protein>
<comment type="caution">
    <text evidence="3">The sequence shown here is derived from an EMBL/GenBank/DDBJ whole genome shotgun (WGS) entry which is preliminary data.</text>
</comment>
<gene>
    <name evidence="3" type="ORF">GCM10007966_02420</name>
</gene>
<feature type="signal peptide" evidence="2">
    <location>
        <begin position="1"/>
        <end position="26"/>
    </location>
</feature>
<proteinExistence type="predicted"/>
<name>A0A917JM83_9GAMM</name>
<dbReference type="RefSeq" id="WP_131775483.1">
    <property type="nucleotide sequence ID" value="NZ_BMOB01000001.1"/>
</dbReference>
<keyword evidence="1" id="KW-0812">Transmembrane</keyword>
<keyword evidence="1" id="KW-1133">Transmembrane helix</keyword>
<reference evidence="3" key="1">
    <citation type="journal article" date="2014" name="Int. J. Syst. Evol. Microbiol.">
        <title>Complete genome sequence of Corynebacterium casei LMG S-19264T (=DSM 44701T), isolated from a smear-ripened cheese.</title>
        <authorList>
            <consortium name="US DOE Joint Genome Institute (JGI-PGF)"/>
            <person name="Walter F."/>
            <person name="Albersmeier A."/>
            <person name="Kalinowski J."/>
            <person name="Ruckert C."/>
        </authorList>
    </citation>
    <scope>NUCLEOTIDE SEQUENCE</scope>
    <source>
        <strain evidence="3">JCM 13919</strain>
    </source>
</reference>
<evidence type="ECO:0000256" key="2">
    <source>
        <dbReference type="SAM" id="SignalP"/>
    </source>
</evidence>
<feature type="chain" id="PRO_5037379712" evidence="2">
    <location>
        <begin position="27"/>
        <end position="68"/>
    </location>
</feature>
<feature type="transmembrane region" description="Helical" evidence="1">
    <location>
        <begin position="36"/>
        <end position="59"/>
    </location>
</feature>